<protein>
    <submittedName>
        <fullName evidence="1">Uncharacterized protein</fullName>
    </submittedName>
</protein>
<organism evidence="1 2">
    <name type="scientific">Trifolium pratense</name>
    <name type="common">Red clover</name>
    <dbReference type="NCBI Taxonomy" id="57577"/>
    <lineage>
        <taxon>Eukaryota</taxon>
        <taxon>Viridiplantae</taxon>
        <taxon>Streptophyta</taxon>
        <taxon>Embryophyta</taxon>
        <taxon>Tracheophyta</taxon>
        <taxon>Spermatophyta</taxon>
        <taxon>Magnoliopsida</taxon>
        <taxon>eudicotyledons</taxon>
        <taxon>Gunneridae</taxon>
        <taxon>Pentapetalae</taxon>
        <taxon>rosids</taxon>
        <taxon>fabids</taxon>
        <taxon>Fabales</taxon>
        <taxon>Fabaceae</taxon>
        <taxon>Papilionoideae</taxon>
        <taxon>50 kb inversion clade</taxon>
        <taxon>NPAAA clade</taxon>
        <taxon>Hologalegina</taxon>
        <taxon>IRL clade</taxon>
        <taxon>Trifolieae</taxon>
        <taxon>Trifolium</taxon>
    </lineage>
</organism>
<evidence type="ECO:0000313" key="1">
    <source>
        <dbReference type="EMBL" id="CAJ2629904.1"/>
    </source>
</evidence>
<reference evidence="1" key="1">
    <citation type="submission" date="2023-10" db="EMBL/GenBank/DDBJ databases">
        <authorList>
            <person name="Rodriguez Cubillos JULIANA M."/>
            <person name="De Vega J."/>
        </authorList>
    </citation>
    <scope>NUCLEOTIDE SEQUENCE</scope>
</reference>
<comment type="caution">
    <text evidence="1">The sequence shown here is derived from an EMBL/GenBank/DDBJ whole genome shotgun (WGS) entry which is preliminary data.</text>
</comment>
<sequence length="527" mass="60099">MGEINPSITELQHLEYLDLSYFITFGQIPKFIGSFRKLRYLKLSNGFFNGKIPSELGNLSQLRHLDLSNNQLVGIILFQLGNLSLLQSLMLSSNFNLRINSQSQDNVKWLSNLSSMRYLDLSGIQNLNNSSHHTLQFLVKLPSLLEWVLNYSSNLQHLDLSANQLRGIIPDDFGNIMHSLVSLRLSGNILEGNIPKSIGNIRTLQKFVADYNYLREDISNFINHNNYSHCIRNVSSLQELSLSNNQISGMLPDLSALSSLRILNLADNKVVGKIPASISSLTELEILDLSGNSFEGVVSESHFTYLSKLEILDLSHNMVTVKIGHDWIPPFQLQYLILPSCNLNSTFPNWLLTQNHLLVLDISNNNITGKVPNWELGFTKNFPEIDLSSNQLEGSIPSFLLQASALHLSKNKFTDLVSFLCSKSKPNILTMLDLSNNELMGRIPSSLTHIDRLTMWTYQTISSMEKFQLERSCRAFLLRVLKEILIYVENLLIENVQKKNQQNQKCQQQMEEMRVQYFWKHYTSAWG</sequence>
<keyword evidence="2" id="KW-1185">Reference proteome</keyword>
<proteinExistence type="predicted"/>
<dbReference type="EMBL" id="CASHSV030000001">
    <property type="protein sequence ID" value="CAJ2629904.1"/>
    <property type="molecule type" value="Genomic_DNA"/>
</dbReference>
<dbReference type="Proteomes" id="UP001177021">
    <property type="component" value="Unassembled WGS sequence"/>
</dbReference>
<name>A0ACB0ID20_TRIPR</name>
<gene>
    <name evidence="1" type="ORF">MILVUS5_LOCUS1794</name>
</gene>
<accession>A0ACB0ID20</accession>
<evidence type="ECO:0000313" key="2">
    <source>
        <dbReference type="Proteomes" id="UP001177021"/>
    </source>
</evidence>